<protein>
    <submittedName>
        <fullName evidence="3">Uncharacterized conserved protein, DUF305 family</fullName>
    </submittedName>
</protein>
<dbReference type="PROSITE" id="PS51257">
    <property type="entry name" value="PROKAR_LIPOPROTEIN"/>
    <property type="match status" value="1"/>
</dbReference>
<evidence type="ECO:0000259" key="2">
    <source>
        <dbReference type="Pfam" id="PF03713"/>
    </source>
</evidence>
<sequence>MARGPLPRGGEETSVRVAITVPSLLLGTALLAAGCATSAGPPTPAATGADATAGTGTATAAGTTAPAATPGGTTDPAFTPTDVAWLQLTVAMAERLLPVLALAPERTSDPAWRRLAAGVADAHRTDLARARRLLAESGAPESNPHEGHDMPGMVTAEQLTALRAATGARFERLVGEHLRAHLTQAVRIARAEQQGGGNPAATGLAARVVRDGTAELARLDRLAPAPATTPTG</sequence>
<evidence type="ECO:0000313" key="3">
    <source>
        <dbReference type="EMBL" id="SBV26384.1"/>
    </source>
</evidence>
<name>A0A1C3N1D9_9ACTN</name>
<dbReference type="PATRIC" id="fig|307121.4.peg.1926"/>
<feature type="region of interest" description="Disordered" evidence="1">
    <location>
        <begin position="57"/>
        <end position="76"/>
    </location>
</feature>
<dbReference type="Proteomes" id="UP000199393">
    <property type="component" value="Chromosome I"/>
</dbReference>
<dbReference type="STRING" id="307121.GA0070620_1872"/>
<organism evidence="3 4">
    <name type="scientific">Micromonospora krabiensis</name>
    <dbReference type="NCBI Taxonomy" id="307121"/>
    <lineage>
        <taxon>Bacteria</taxon>
        <taxon>Bacillati</taxon>
        <taxon>Actinomycetota</taxon>
        <taxon>Actinomycetes</taxon>
        <taxon>Micromonosporales</taxon>
        <taxon>Micromonosporaceae</taxon>
        <taxon>Micromonospora</taxon>
    </lineage>
</organism>
<proteinExistence type="predicted"/>
<dbReference type="InterPro" id="IPR012347">
    <property type="entry name" value="Ferritin-like"/>
</dbReference>
<dbReference type="Pfam" id="PF03713">
    <property type="entry name" value="DUF305"/>
    <property type="match status" value="1"/>
</dbReference>
<feature type="domain" description="DUF305" evidence="2">
    <location>
        <begin position="101"/>
        <end position="222"/>
    </location>
</feature>
<reference evidence="4" key="1">
    <citation type="submission" date="2016-06" db="EMBL/GenBank/DDBJ databases">
        <authorList>
            <person name="Varghese N."/>
        </authorList>
    </citation>
    <scope>NUCLEOTIDE SEQUENCE [LARGE SCALE GENOMIC DNA]</scope>
    <source>
        <strain evidence="4">DSM 45344</strain>
    </source>
</reference>
<dbReference type="AlphaFoldDB" id="A0A1C3N1D9"/>
<evidence type="ECO:0000256" key="1">
    <source>
        <dbReference type="SAM" id="MobiDB-lite"/>
    </source>
</evidence>
<evidence type="ECO:0000313" key="4">
    <source>
        <dbReference type="Proteomes" id="UP000199393"/>
    </source>
</evidence>
<gene>
    <name evidence="3" type="ORF">GA0070620_1872</name>
</gene>
<keyword evidence="4" id="KW-1185">Reference proteome</keyword>
<dbReference type="InterPro" id="IPR005183">
    <property type="entry name" value="DUF305_CopM-like"/>
</dbReference>
<dbReference type="Gene3D" id="1.20.1260.10">
    <property type="match status" value="1"/>
</dbReference>
<dbReference type="EMBL" id="LT598496">
    <property type="protein sequence ID" value="SBV26384.1"/>
    <property type="molecule type" value="Genomic_DNA"/>
</dbReference>
<accession>A0A1C3N1D9</accession>